<proteinExistence type="inferred from homology"/>
<dbReference type="PANTHER" id="PTHR12850">
    <property type="entry name" value="40S RIBOSOMAL PROTEIN S25"/>
    <property type="match status" value="1"/>
</dbReference>
<accession>G0UVR9</accession>
<evidence type="ECO:0000256" key="4">
    <source>
        <dbReference type="RuleBase" id="RU366057"/>
    </source>
</evidence>
<gene>
    <name evidence="6" type="ORF">TCIL3000_10_2450</name>
</gene>
<dbReference type="EMBL" id="HE575323">
    <property type="protein sequence ID" value="CCC93485.1"/>
    <property type="molecule type" value="Genomic_DNA"/>
</dbReference>
<evidence type="ECO:0000256" key="5">
    <source>
        <dbReference type="SAM" id="MobiDB-lite"/>
    </source>
</evidence>
<feature type="compositionally biased region" description="Basic residues" evidence="5">
    <location>
        <begin position="46"/>
        <end position="57"/>
    </location>
</feature>
<dbReference type="GO" id="GO:0005840">
    <property type="term" value="C:ribosome"/>
    <property type="evidence" value="ECO:0007669"/>
    <property type="project" value="UniProtKB-KW"/>
</dbReference>
<evidence type="ECO:0000313" key="6">
    <source>
        <dbReference type="EMBL" id="CCC93485.1"/>
    </source>
</evidence>
<reference evidence="6" key="1">
    <citation type="journal article" date="2012" name="Proc. Natl. Acad. Sci. U.S.A.">
        <title>Antigenic diversity is generated by distinct evolutionary mechanisms in African trypanosome species.</title>
        <authorList>
            <person name="Jackson A.P."/>
            <person name="Berry A."/>
            <person name="Aslett M."/>
            <person name="Allison H.C."/>
            <person name="Burton P."/>
            <person name="Vavrova-Anderson J."/>
            <person name="Brown R."/>
            <person name="Browne H."/>
            <person name="Corton N."/>
            <person name="Hauser H."/>
            <person name="Gamble J."/>
            <person name="Gilderthorp R."/>
            <person name="Marcello L."/>
            <person name="McQuillan J."/>
            <person name="Otto T.D."/>
            <person name="Quail M.A."/>
            <person name="Sanders M.J."/>
            <person name="van Tonder A."/>
            <person name="Ginger M.L."/>
            <person name="Field M.C."/>
            <person name="Barry J.D."/>
            <person name="Hertz-Fowler C."/>
            <person name="Berriman M."/>
        </authorList>
    </citation>
    <scope>NUCLEOTIDE SEQUENCE</scope>
    <source>
        <strain evidence="6">IL3000</strain>
    </source>
</reference>
<dbReference type="FunFam" id="3.30.63.20:FF:000001">
    <property type="entry name" value="40S ribosomal protein S25"/>
    <property type="match status" value="1"/>
</dbReference>
<keyword evidence="2 4" id="KW-0689">Ribosomal protein</keyword>
<feature type="compositionally biased region" description="Basic and acidic residues" evidence="5">
    <location>
        <begin position="27"/>
        <end position="42"/>
    </location>
</feature>
<dbReference type="GO" id="GO:1990904">
    <property type="term" value="C:ribonucleoprotein complex"/>
    <property type="evidence" value="ECO:0007669"/>
    <property type="project" value="UniProtKB-KW"/>
</dbReference>
<evidence type="ECO:0000256" key="2">
    <source>
        <dbReference type="ARBA" id="ARBA00022980"/>
    </source>
</evidence>
<dbReference type="AlphaFoldDB" id="G0UVR9"/>
<dbReference type="Pfam" id="PF03297">
    <property type="entry name" value="Ribosomal_S25"/>
    <property type="match status" value="1"/>
</dbReference>
<dbReference type="InterPro" id="IPR004977">
    <property type="entry name" value="Ribosomal_eS25"/>
</dbReference>
<dbReference type="VEuPathDB" id="TriTrypDB:TcIL3000_10_2450"/>
<keyword evidence="3 4" id="KW-0687">Ribonucleoprotein</keyword>
<name>G0UVR9_TRYCI</name>
<dbReference type="Gene3D" id="3.30.63.20">
    <property type="match status" value="1"/>
</dbReference>
<evidence type="ECO:0000256" key="1">
    <source>
        <dbReference type="ARBA" id="ARBA00009106"/>
    </source>
</evidence>
<feature type="region of interest" description="Disordered" evidence="5">
    <location>
        <begin position="16"/>
        <end position="57"/>
    </location>
</feature>
<sequence>MNVSAFVLITKEQAGGAPIAPMPPKKGGKDTKQAPKKGKMENTNKGAKKAAKKWSKGRTREALQNAVMFDKDTMDKLVKEVPKYKVITPSIISDRLKISVSLAAKGLQHLCRQKLIQLVSCSSKFRLYTRVQPSA</sequence>
<protein>
    <recommendedName>
        <fullName evidence="4">40S ribosomal protein S25</fullName>
    </recommendedName>
</protein>
<organism evidence="6">
    <name type="scientific">Trypanosoma congolense (strain IL3000)</name>
    <dbReference type="NCBI Taxonomy" id="1068625"/>
    <lineage>
        <taxon>Eukaryota</taxon>
        <taxon>Discoba</taxon>
        <taxon>Euglenozoa</taxon>
        <taxon>Kinetoplastea</taxon>
        <taxon>Metakinetoplastina</taxon>
        <taxon>Trypanosomatida</taxon>
        <taxon>Trypanosomatidae</taxon>
        <taxon>Trypanosoma</taxon>
        <taxon>Nannomonas</taxon>
    </lineage>
</organism>
<comment type="similarity">
    <text evidence="1 4">Belongs to the eukaryotic ribosomal protein eS25 family.</text>
</comment>
<evidence type="ECO:0000256" key="3">
    <source>
        <dbReference type="ARBA" id="ARBA00023274"/>
    </source>
</evidence>